<evidence type="ECO:0000256" key="2">
    <source>
        <dbReference type="ARBA" id="ARBA00022679"/>
    </source>
</evidence>
<keyword evidence="4" id="KW-1185">Reference proteome</keyword>
<dbReference type="RefSeq" id="WP_377284861.1">
    <property type="nucleotide sequence ID" value="NZ_JBHSBM010000005.1"/>
</dbReference>
<reference evidence="4" key="1">
    <citation type="journal article" date="2019" name="Int. J. Syst. Evol. Microbiol.">
        <title>The Global Catalogue of Microorganisms (GCM) 10K type strain sequencing project: providing services to taxonomists for standard genome sequencing and annotation.</title>
        <authorList>
            <consortium name="The Broad Institute Genomics Platform"/>
            <consortium name="The Broad Institute Genome Sequencing Center for Infectious Disease"/>
            <person name="Wu L."/>
            <person name="Ma J."/>
        </authorList>
    </citation>
    <scope>NUCLEOTIDE SEQUENCE [LARGE SCALE GENOMIC DNA]</scope>
    <source>
        <strain evidence="4">TBRC 4489</strain>
    </source>
</reference>
<dbReference type="SUPFAM" id="SSF48576">
    <property type="entry name" value="Terpenoid synthases"/>
    <property type="match status" value="1"/>
</dbReference>
<organism evidence="3 4">
    <name type="scientific">Planomonospora corallina</name>
    <dbReference type="NCBI Taxonomy" id="1806052"/>
    <lineage>
        <taxon>Bacteria</taxon>
        <taxon>Bacillati</taxon>
        <taxon>Actinomycetota</taxon>
        <taxon>Actinomycetes</taxon>
        <taxon>Streptosporangiales</taxon>
        <taxon>Streptosporangiaceae</taxon>
        <taxon>Planomonospora</taxon>
    </lineage>
</organism>
<dbReference type="InterPro" id="IPR002060">
    <property type="entry name" value="Squ/phyt_synthse"/>
</dbReference>
<dbReference type="InterPro" id="IPR044843">
    <property type="entry name" value="Trans_IPPS_bact-type"/>
</dbReference>
<proteinExistence type="predicted"/>
<evidence type="ECO:0000313" key="4">
    <source>
        <dbReference type="Proteomes" id="UP001595850"/>
    </source>
</evidence>
<dbReference type="PANTHER" id="PTHR31480">
    <property type="entry name" value="BIFUNCTIONAL LYCOPENE CYCLASE/PHYTOENE SYNTHASE"/>
    <property type="match status" value="1"/>
</dbReference>
<comment type="caution">
    <text evidence="3">The sequence shown here is derived from an EMBL/GenBank/DDBJ whole genome shotgun (WGS) entry which is preliminary data.</text>
</comment>
<dbReference type="Proteomes" id="UP001595850">
    <property type="component" value="Unassembled WGS sequence"/>
</dbReference>
<gene>
    <name evidence="3" type="ORF">ACFOWE_01255</name>
</gene>
<protein>
    <submittedName>
        <fullName evidence="3">Phytoene/squalene synthase family protein</fullName>
    </submittedName>
</protein>
<accession>A0ABV8HY89</accession>
<dbReference type="SFLD" id="SFLDS00005">
    <property type="entry name" value="Isoprenoid_Synthase_Type_I"/>
    <property type="match status" value="1"/>
</dbReference>
<sequence length="315" mass="34359">MTSAHPRAAGAPPVSLTRSYELCRRLNARYGRSYYLATLLLPAWKRPHVHALYGFARYADEIVDSFTVTGDRAAALDRLAGRLAPALAGEATGDPVLPAFAQTVRCFGIDHADIRAFLASMRADLTVTRYATYDDLLGYMEGSAAAIGTMMLPVLEPLPGLAERAREPARQLGLAFQLTNFLRDVAEDLARGRVYLPLADLDRFGVSVADLGRPAAGAALRELLAFEAERARGHYRRAREGVDMLTPSSRPCVRAACELYGGILDRIEAAGYDVLRGRTTVPRRRRLVVFARHLVASAAADRAERRAPAGTGPRR</sequence>
<dbReference type="InterPro" id="IPR019845">
    <property type="entry name" value="Squalene/phytoene_synthase_CS"/>
</dbReference>
<dbReference type="EMBL" id="JBHSBM010000005">
    <property type="protein sequence ID" value="MFC4056902.1"/>
    <property type="molecule type" value="Genomic_DNA"/>
</dbReference>
<dbReference type="InterPro" id="IPR008949">
    <property type="entry name" value="Isoprenoid_synthase_dom_sf"/>
</dbReference>
<comment type="pathway">
    <text evidence="1">Carotenoid biosynthesis; phytoene biosynthesis.</text>
</comment>
<dbReference type="SFLD" id="SFLDG01018">
    <property type="entry name" value="Squalene/Phytoene_Synthase_Lik"/>
    <property type="match status" value="1"/>
</dbReference>
<dbReference type="CDD" id="cd00683">
    <property type="entry name" value="Trans_IPPS_HH"/>
    <property type="match status" value="1"/>
</dbReference>
<dbReference type="PROSITE" id="PS01044">
    <property type="entry name" value="SQUALEN_PHYTOEN_SYN_1"/>
    <property type="match status" value="1"/>
</dbReference>
<evidence type="ECO:0000256" key="1">
    <source>
        <dbReference type="ARBA" id="ARBA00004684"/>
    </source>
</evidence>
<dbReference type="InterPro" id="IPR033904">
    <property type="entry name" value="Trans_IPPS_HH"/>
</dbReference>
<dbReference type="Pfam" id="PF00494">
    <property type="entry name" value="SQS_PSY"/>
    <property type="match status" value="1"/>
</dbReference>
<dbReference type="SFLD" id="SFLDG01212">
    <property type="entry name" value="Phytoene_synthase_like"/>
    <property type="match status" value="1"/>
</dbReference>
<dbReference type="Gene3D" id="1.10.600.10">
    <property type="entry name" value="Farnesyl Diphosphate Synthase"/>
    <property type="match status" value="1"/>
</dbReference>
<evidence type="ECO:0000313" key="3">
    <source>
        <dbReference type="EMBL" id="MFC4056902.1"/>
    </source>
</evidence>
<dbReference type="PROSITE" id="PS01045">
    <property type="entry name" value="SQUALEN_PHYTOEN_SYN_2"/>
    <property type="match status" value="1"/>
</dbReference>
<keyword evidence="2" id="KW-0808">Transferase</keyword>
<name>A0ABV8HY89_9ACTN</name>